<dbReference type="Proteomes" id="UP000030980">
    <property type="component" value="Unassembled WGS sequence"/>
</dbReference>
<dbReference type="AlphaFoldDB" id="A0A0B3BXF2"/>
<protein>
    <submittedName>
        <fullName evidence="2">Uncharacterized protein</fullName>
    </submittedName>
</protein>
<evidence type="ECO:0000313" key="5">
    <source>
        <dbReference type="Proteomes" id="UP000186079"/>
    </source>
</evidence>
<dbReference type="Proteomes" id="UP000186079">
    <property type="component" value="Unassembled WGS sequence"/>
</dbReference>
<dbReference type="RefSeq" id="WP_027589198.1">
    <property type="nucleotide sequence ID" value="NZ_FMUP01000001.1"/>
</dbReference>
<dbReference type="STRING" id="706570.PT85_06650"/>
<reference evidence="3 5" key="2">
    <citation type="submission" date="2017-01" db="EMBL/GenBank/DDBJ databases">
        <authorList>
            <person name="Mah S.A."/>
            <person name="Swanson W.J."/>
            <person name="Moy G.W."/>
            <person name="Vacquier V.D."/>
        </authorList>
    </citation>
    <scope>NUCLEOTIDE SEQUENCE [LARGE SCALE GENOMIC DNA]</scope>
    <source>
        <strain evidence="3 5">ATCC 29606</strain>
    </source>
</reference>
<dbReference type="EMBL" id="JTAK01000002">
    <property type="protein sequence ID" value="KHO65721.1"/>
    <property type="molecule type" value="Genomic_DNA"/>
</dbReference>
<feature type="region of interest" description="Disordered" evidence="1">
    <location>
        <begin position="170"/>
        <end position="206"/>
    </location>
</feature>
<name>A0A0B3BXF2_9PSED</name>
<reference evidence="2 4" key="1">
    <citation type="submission" date="2014-11" db="EMBL/GenBank/DDBJ databases">
        <title>Genome sequence of Pseudomonas tuomuerensis JCM 14085.</title>
        <authorList>
            <person name="Shin S.-K."/>
            <person name="Yi H."/>
        </authorList>
    </citation>
    <scope>NUCLEOTIDE SEQUENCE [LARGE SCALE GENOMIC DNA]</scope>
    <source>
        <strain evidence="2 4">JCM 14085</strain>
    </source>
</reference>
<accession>A0A0B3BXF2</accession>
<proteinExistence type="predicted"/>
<sequence>MAALLTRESLRQLLTESATPCLSLYQPTHRTFPEREQDPIRFKALIRQLESMLRERKDVSEPLIEDLLKPLRTLAQAQEFWNHSLDGLAAFSAPGHFQVFHLQRRVPELAVVNDRPSIRPLVRIVQSADRYQILCLTLERVRLYEGNRDGISRVPLAEGVPETLEAALGSELTEKGQSGLPQGYGRASERAGSMHAESGGSGKQDEINSDRERFFRLLDKAILEHHSRPTELPLLLAALPDNQAMFRALSRNEFLLPEGIPLDPGLLNDQQLRDKSWQVMQPRYLKRLEGLVGQFQALANRGQSSDQLNLIAQATREGRVSTLLVEADRKIPGHADQSAGQALEVDSEQSNCADLLEELASWTIQQGGEVVVVPQERMPTRSGAAAIYRY</sequence>
<keyword evidence="4" id="KW-1185">Reference proteome</keyword>
<evidence type="ECO:0000313" key="2">
    <source>
        <dbReference type="EMBL" id="KHO65721.1"/>
    </source>
</evidence>
<dbReference type="OrthoDB" id="4393931at2"/>
<gene>
    <name evidence="2" type="ORF">PT85_06650</name>
    <name evidence="3" type="ORF">SAMN05421672_10942</name>
</gene>
<dbReference type="PATRIC" id="fig|706570.3.peg.1012"/>
<evidence type="ECO:0000313" key="4">
    <source>
        <dbReference type="Proteomes" id="UP000030980"/>
    </source>
</evidence>
<dbReference type="InterPro" id="IPR041289">
    <property type="entry name" value="Bact_RF_family3"/>
</dbReference>
<dbReference type="Pfam" id="PF18845">
    <property type="entry name" value="baeRF_family3"/>
    <property type="match status" value="1"/>
</dbReference>
<accession>A0A0B2D6K4</accession>
<organism evidence="2 4">
    <name type="scientific">Pseudomonas flexibilis</name>
    <dbReference type="NCBI Taxonomy" id="706570"/>
    <lineage>
        <taxon>Bacteria</taxon>
        <taxon>Pseudomonadati</taxon>
        <taxon>Pseudomonadota</taxon>
        <taxon>Gammaproteobacteria</taxon>
        <taxon>Pseudomonadales</taxon>
        <taxon>Pseudomonadaceae</taxon>
        <taxon>Pseudomonas</taxon>
    </lineage>
</organism>
<evidence type="ECO:0000256" key="1">
    <source>
        <dbReference type="SAM" id="MobiDB-lite"/>
    </source>
</evidence>
<dbReference type="EMBL" id="FTMC01000009">
    <property type="protein sequence ID" value="SIQ70502.1"/>
    <property type="molecule type" value="Genomic_DNA"/>
</dbReference>
<evidence type="ECO:0000313" key="3">
    <source>
        <dbReference type="EMBL" id="SIQ70502.1"/>
    </source>
</evidence>